<dbReference type="Proteomes" id="UP000261003">
    <property type="component" value="Unassembled WGS sequence"/>
</dbReference>
<dbReference type="Proteomes" id="UP000470952">
    <property type="component" value="Unassembled WGS sequence"/>
</dbReference>
<dbReference type="EMBL" id="JABWDJ010000006">
    <property type="protein sequence ID" value="NVB72459.1"/>
    <property type="molecule type" value="Genomic_DNA"/>
</dbReference>
<reference evidence="25 50" key="8">
    <citation type="submission" date="2020-04" db="EMBL/GenBank/DDBJ databases">
        <authorList>
            <person name="Pieper L."/>
        </authorList>
    </citation>
    <scope>NUCLEOTIDE SEQUENCE [LARGE SCALE GENOMIC DNA]</scope>
    <source>
        <strain evidence="25 50">B33</strain>
    </source>
</reference>
<reference evidence="41 42" key="4">
    <citation type="journal article" date="2019" name="Nat. Med.">
        <title>A library of human gut bacterial isolates paired with longitudinal multiomics data enables mechanistic microbiome research.</title>
        <authorList>
            <person name="Poyet M."/>
            <person name="Groussin M."/>
            <person name="Gibbons S.M."/>
            <person name="Avila-Pacheco J."/>
            <person name="Jiang X."/>
            <person name="Kearney S.M."/>
            <person name="Perrotta A.R."/>
            <person name="Berdy B."/>
            <person name="Zhao S."/>
            <person name="Lieberman T.D."/>
            <person name="Swanson P.K."/>
            <person name="Smith M."/>
            <person name="Roesemann S."/>
            <person name="Alexander J.E."/>
            <person name="Rich S.A."/>
            <person name="Livny J."/>
            <person name="Vlamakis H."/>
            <person name="Clish C."/>
            <person name="Bullock K."/>
            <person name="Deik A."/>
            <person name="Scott J."/>
            <person name="Pierce K.A."/>
            <person name="Xavier R.J."/>
            <person name="Alm E.J."/>
        </authorList>
    </citation>
    <scope>NUCLEOTIDE SEQUENCE [LARGE SCALE GENOMIC DNA]</scope>
    <source>
        <strain evidence="6 46">BIOML-A110</strain>
        <strain evidence="5 47">BIOML-A140</strain>
        <strain evidence="3 41">BIOML-A73</strain>
        <strain evidence="10 42">BIOML-A82</strain>
        <strain evidence="9 48">BIOML-A85</strain>
        <strain evidence="8 49">BIOML-A93</strain>
        <strain evidence="7 44">BIOML-A98</strain>
    </source>
</reference>
<dbReference type="GeneID" id="5301878"/>
<evidence type="ECO:0000313" key="15">
    <source>
        <dbReference type="EMBL" id="MDU0248203.1"/>
    </source>
</evidence>
<evidence type="ECO:0000313" key="2">
    <source>
        <dbReference type="EMBL" id="CUO32614.1"/>
    </source>
</evidence>
<dbReference type="PANTHER" id="PTHR39196">
    <property type="entry name" value="PRIMOSOME, DNAD SUBUNIT"/>
    <property type="match status" value="1"/>
</dbReference>
<dbReference type="EMBL" id="CYZI01000008">
    <property type="protein sequence ID" value="CUO32614.1"/>
    <property type="molecule type" value="Genomic_DNA"/>
</dbReference>
<evidence type="ECO:0000313" key="36">
    <source>
        <dbReference type="Proteomes" id="UP000283713"/>
    </source>
</evidence>
<evidence type="ECO:0000313" key="19">
    <source>
        <dbReference type="EMBL" id="MDU0249863.1"/>
    </source>
</evidence>
<evidence type="ECO:0000313" key="28">
    <source>
        <dbReference type="EMBL" id="RGW48689.1"/>
    </source>
</evidence>
<evidence type="ECO:0000313" key="37">
    <source>
        <dbReference type="Proteomes" id="UP000285379"/>
    </source>
</evidence>
<reference evidence="13" key="12">
    <citation type="submission" date="2022-01" db="EMBL/GenBank/DDBJ databases">
        <authorList>
            <person name="Mingchao X."/>
        </authorList>
    </citation>
    <scope>NUCLEOTIDE SEQUENCE</scope>
    <source>
        <strain evidence="13">Bv4372</strain>
    </source>
</reference>
<reference evidence="14" key="13">
    <citation type="submission" date="2023-01" db="EMBL/GenBank/DDBJ databases">
        <title>Human gut microbiome strain richness.</title>
        <authorList>
            <person name="Chen-Liaw A."/>
        </authorList>
    </citation>
    <scope>NUCLEOTIDE SEQUENCE</scope>
    <source>
        <strain evidence="14">H9_m1001271B151109d0_201107</strain>
    </source>
</reference>
<evidence type="ECO:0000313" key="13">
    <source>
        <dbReference type="EMBL" id="MCG0342474.1"/>
    </source>
</evidence>
<evidence type="ECO:0000313" key="50">
    <source>
        <dbReference type="Proteomes" id="UP000524321"/>
    </source>
</evidence>
<evidence type="ECO:0000313" key="35">
    <source>
        <dbReference type="Proteomes" id="UP000283429"/>
    </source>
</evidence>
<protein>
    <submittedName>
        <fullName evidence="2">Bacteriophage-related replication protein</fullName>
    </submittedName>
    <submittedName>
        <fullName evidence="3">DUF4373 domain-containing protein</fullName>
    </submittedName>
</protein>
<dbReference type="Proteomes" id="UP000462922">
    <property type="component" value="Unassembled WGS sequence"/>
</dbReference>
<dbReference type="Proteomes" id="UP000470777">
    <property type="component" value="Unassembled WGS sequence"/>
</dbReference>
<evidence type="ECO:0000313" key="42">
    <source>
        <dbReference type="Proteomes" id="UP000437380"/>
    </source>
</evidence>
<dbReference type="EMBL" id="QRYT01000013">
    <property type="protein sequence ID" value="RGV11550.1"/>
    <property type="molecule type" value="Genomic_DNA"/>
</dbReference>
<dbReference type="Proteomes" id="UP001201179">
    <property type="component" value="Unassembled WGS sequence"/>
</dbReference>
<evidence type="ECO:0000313" key="27">
    <source>
        <dbReference type="EMBL" id="RGV11550.1"/>
    </source>
</evidence>
<evidence type="ECO:0000313" key="45">
    <source>
        <dbReference type="Proteomes" id="UP000462885"/>
    </source>
</evidence>
<dbReference type="EMBL" id="JAHOGA010000041">
    <property type="protein sequence ID" value="MBV3490082.1"/>
    <property type="molecule type" value="Genomic_DNA"/>
</dbReference>
<dbReference type="EMBL" id="JAWDHD010000012">
    <property type="protein sequence ID" value="MDU0250835.1"/>
    <property type="molecule type" value="Genomic_DNA"/>
</dbReference>
<evidence type="ECO:0000313" key="32">
    <source>
        <dbReference type="EMBL" id="TSE46674.1"/>
    </source>
</evidence>
<gene>
    <name evidence="31" type="ORF">DW043_03605</name>
    <name evidence="30" type="ORF">DW193_18045</name>
    <name evidence="29" type="ORF">DW783_15235</name>
    <name evidence="28" type="ORF">DWV70_06790</name>
    <name evidence="27" type="ORF">DWW27_07330</name>
    <name evidence="26" type="ORF">DXC16_02080</name>
    <name evidence="32" type="ORF">EH214_04131</name>
    <name evidence="2" type="ORF">ERS852457_01764</name>
    <name evidence="4" type="ORF">F9Z94_23375</name>
    <name evidence="23" type="ORF">FYJ30_14810</name>
    <name evidence="3" type="ORF">GAY01_22535</name>
    <name evidence="7" type="ORF">GAY12_15365</name>
    <name evidence="10" type="ORF">GAY17_05085</name>
    <name evidence="6" type="ORF">GAY76_06435</name>
    <name evidence="5" type="ORF">GAZ06_13115</name>
    <name evidence="8" type="ORF">GAZ76_00125</name>
    <name evidence="9" type="ORF">GAZ92_02520</name>
    <name evidence="24" type="ORF">HKQ54_10360</name>
    <name evidence="25" type="ORF">HUV05_02805</name>
    <name evidence="11" type="ORF">KSX14_15880</name>
    <name evidence="13" type="ORF">L4X52_21235</name>
    <name evidence="12" type="ORF">LI282_13555</name>
    <name evidence="14" type="ORF">PL594_17685</name>
    <name evidence="15" type="ORF">RVY68_05760</name>
    <name evidence="16" type="ORF">RVY68_08685</name>
    <name evidence="17" type="ORF">RVY68_09030</name>
    <name evidence="18" type="ORF">RVY68_12460</name>
    <name evidence="19" type="ORF">RVY68_14535</name>
    <name evidence="20" type="ORF">RVY68_19725</name>
    <name evidence="21" type="ORF">RVY68_20010</name>
    <name evidence="22" type="ORF">RVY68_24520</name>
</gene>
<reference evidence="34 35" key="2">
    <citation type="submission" date="2018-08" db="EMBL/GenBank/DDBJ databases">
        <title>A genome reference for cultivated species of the human gut microbiota.</title>
        <authorList>
            <person name="Zou Y."/>
            <person name="Xue W."/>
            <person name="Luo G."/>
        </authorList>
    </citation>
    <scope>NUCLEOTIDE SEQUENCE [LARGE SCALE GENOMIC DNA]</scope>
    <source>
        <strain evidence="28 38">AF12-25</strain>
        <strain evidence="27 37">AF14-8</strain>
        <strain evidence="31 39">AF39-8AT</strain>
        <strain evidence="30 36">AM16-6</strain>
        <strain evidence="29 35">AM30-40</strain>
        <strain evidence="26 34">OM08-13BH</strain>
    </source>
</reference>
<evidence type="ECO:0000313" key="46">
    <source>
        <dbReference type="Proteomes" id="UP000462922"/>
    </source>
</evidence>
<evidence type="ECO:0000313" key="31">
    <source>
        <dbReference type="EMBL" id="RHK90249.1"/>
    </source>
</evidence>
<dbReference type="EMBL" id="JAWDHD010000011">
    <property type="protein sequence ID" value="MDU0249469.1"/>
    <property type="molecule type" value="Genomic_DNA"/>
</dbReference>
<dbReference type="EMBL" id="WDBY01000025">
    <property type="protein sequence ID" value="KAB6476684.1"/>
    <property type="molecule type" value="Genomic_DNA"/>
</dbReference>
<evidence type="ECO:0000313" key="30">
    <source>
        <dbReference type="EMBL" id="RHH74751.1"/>
    </source>
</evidence>
<reference evidence="11" key="10">
    <citation type="submission" date="2021-06" db="EMBL/GenBank/DDBJ databases">
        <title>Collection of gut derived symbiotic bacterial strains cultured from healthy donors.</title>
        <authorList>
            <person name="Lin H."/>
            <person name="Littmann E."/>
            <person name="Pamer E.G."/>
        </authorList>
    </citation>
    <scope>NUCLEOTIDE SEQUENCE</scope>
    <source>
        <strain evidence="11">MSK.19.85</strain>
    </source>
</reference>
<evidence type="ECO:0000313" key="5">
    <source>
        <dbReference type="EMBL" id="KAB6476684.1"/>
    </source>
</evidence>
<dbReference type="Proteomes" id="UP000468344">
    <property type="component" value="Unassembled WGS sequence"/>
</dbReference>
<dbReference type="EMBL" id="WDAX01000011">
    <property type="protein sequence ID" value="KAB6575067.1"/>
    <property type="molecule type" value="Genomic_DNA"/>
</dbReference>
<evidence type="ECO:0000313" key="34">
    <source>
        <dbReference type="Proteomes" id="UP000261003"/>
    </source>
</evidence>
<dbReference type="EMBL" id="WCIF01000087">
    <property type="protein sequence ID" value="KAB5427539.1"/>
    <property type="molecule type" value="Genomic_DNA"/>
</dbReference>
<evidence type="ECO:0000313" key="26">
    <source>
        <dbReference type="EMBL" id="RGM47709.1"/>
    </source>
</evidence>
<dbReference type="Proteomes" id="UP000286392">
    <property type="component" value="Unassembled WGS sequence"/>
</dbReference>
<dbReference type="EMBL" id="QRKA01000032">
    <property type="protein sequence ID" value="RHH74751.1"/>
    <property type="molecule type" value="Genomic_DNA"/>
</dbReference>
<evidence type="ECO:0000313" key="40">
    <source>
        <dbReference type="Proteomes" id="UP000408523"/>
    </source>
</evidence>
<evidence type="ECO:0000313" key="9">
    <source>
        <dbReference type="EMBL" id="KAB6696485.1"/>
    </source>
</evidence>
<dbReference type="Proteomes" id="UP000095333">
    <property type="component" value="Unassembled WGS sequence"/>
</dbReference>
<dbReference type="EMBL" id="JAKKWZ010000072">
    <property type="protein sequence ID" value="MCG0342474.1"/>
    <property type="molecule type" value="Genomic_DNA"/>
</dbReference>
<evidence type="ECO:0000313" key="43">
    <source>
        <dbReference type="Proteomes" id="UP000460950"/>
    </source>
</evidence>
<reference evidence="32 40" key="3">
    <citation type="journal article" date="2019" name="Nat. Commun.">
        <title>Gram positive-like bacteriocins with broad spectrum anti-Bacteroidales activity encoded on mobile elements of the human gut microbiota.</title>
        <authorList>
            <person name="Bechon N."/>
            <person name="Coyne M.J.Jr."/>
            <person name="Laclare-Mceneany V."/>
            <person name="Chatzidaki-Livanis M."/>
            <person name="Ghigo J.-M."/>
            <person name="Comstock L.E."/>
        </authorList>
    </citation>
    <scope>NUCLEOTIDE SEQUENCE [LARGE SCALE GENOMIC DNA]</scope>
    <source>
        <strain evidence="32 40">CL01T12C17</strain>
    </source>
</reference>
<dbReference type="Proteomes" id="UP000555193">
    <property type="component" value="Unassembled WGS sequence"/>
</dbReference>
<dbReference type="Proteomes" id="UP000462015">
    <property type="component" value="Unassembled WGS sequence"/>
</dbReference>
<dbReference type="Proteomes" id="UP000758576">
    <property type="component" value="Unassembled WGS sequence"/>
</dbReference>
<evidence type="ECO:0000313" key="10">
    <source>
        <dbReference type="EMBL" id="KAB6701739.1"/>
    </source>
</evidence>
<reference evidence="4 45" key="6">
    <citation type="submission" date="2019-10" db="EMBL/GenBank/DDBJ databases">
        <title>Genome Sequence and Assembly of iSURF_14.</title>
        <authorList>
            <person name="Wucher B.R."/>
            <person name="Ruoff K.L."/>
            <person name="Price C.E."/>
            <person name="Valls R.R."/>
            <person name="O'Toole G.A."/>
        </authorList>
    </citation>
    <scope>NUCLEOTIDE SEQUENCE [LARGE SCALE GENOMIC DNA]</scope>
    <source>
        <strain evidence="4 45">ANK132K_3B</strain>
    </source>
</reference>
<reference evidence="24 51" key="7">
    <citation type="submission" date="2020-04" db="EMBL/GenBank/DDBJ databases">
        <title>A novel gut-associated lysogenic phage, Bacteroides phage BV01, alters the host transcriptome and bile acid metabolism in Bacteroides vulgatus.</title>
        <authorList>
            <person name="Campbell D.E."/>
            <person name="Ly L."/>
            <person name="Ridlon J.M."/>
            <person name="Hsiao A."/>
            <person name="Degnan P.H."/>
        </authorList>
    </citation>
    <scope>NUCLEOTIDE SEQUENCE [LARGE SCALE GENOMIC DNA]</scope>
    <source>
        <strain evidence="24 51">VPI-4506</strain>
    </source>
</reference>
<reference evidence="2 33" key="1">
    <citation type="submission" date="2015-09" db="EMBL/GenBank/DDBJ databases">
        <authorList>
            <consortium name="Pathogen Informatics"/>
        </authorList>
    </citation>
    <scope>NUCLEOTIDE SEQUENCE [LARGE SCALE GENOMIC DNA]</scope>
    <source>
        <strain evidence="2 33">2789STDY5834842</strain>
    </source>
</reference>
<evidence type="ECO:0000313" key="11">
    <source>
        <dbReference type="EMBL" id="MBV3490082.1"/>
    </source>
</evidence>
<evidence type="ECO:0000313" key="38">
    <source>
        <dbReference type="Proteomes" id="UP000285469"/>
    </source>
</evidence>
<dbReference type="EMBL" id="WCZM01000056">
    <property type="protein sequence ID" value="KAB3562094.1"/>
    <property type="molecule type" value="Genomic_DNA"/>
</dbReference>
<dbReference type="EMBL" id="JAWDHD010000010">
    <property type="protein sequence ID" value="MDU0248816.1"/>
    <property type="molecule type" value="Genomic_DNA"/>
</dbReference>
<dbReference type="Proteomes" id="UP001181258">
    <property type="component" value="Unassembled WGS sequence"/>
</dbReference>
<evidence type="ECO:0000313" key="39">
    <source>
        <dbReference type="Proteomes" id="UP000286392"/>
    </source>
</evidence>
<evidence type="ECO:0000313" key="29">
    <source>
        <dbReference type="EMBL" id="RHD77590.1"/>
    </source>
</evidence>
<reference evidence="12" key="11">
    <citation type="submission" date="2021-10" db="EMBL/GenBank/DDBJ databases">
        <title>Collection of gut derived symbiotic bacterial strains cultured from healthy donors.</title>
        <authorList>
            <person name="Lin H."/>
            <person name="Littmann E."/>
            <person name="Kohout C."/>
            <person name="Pamer E.G."/>
        </authorList>
    </citation>
    <scope>NUCLEOTIDE SEQUENCE</scope>
    <source>
        <strain evidence="12">DFI.1.167</strain>
    </source>
</reference>
<evidence type="ECO:0000313" key="44">
    <source>
        <dbReference type="Proteomes" id="UP000462015"/>
    </source>
</evidence>
<dbReference type="InterPro" id="IPR025400">
    <property type="entry name" value="Lin1244/Lin1753-like_N"/>
</dbReference>
<dbReference type="Proteomes" id="UP000283429">
    <property type="component" value="Unassembled WGS sequence"/>
</dbReference>
<evidence type="ECO:0000313" key="8">
    <source>
        <dbReference type="EMBL" id="KAB6663910.1"/>
    </source>
</evidence>
<dbReference type="EMBL" id="QSJM01000048">
    <property type="protein sequence ID" value="RHD77590.1"/>
    <property type="molecule type" value="Genomic_DNA"/>
</dbReference>
<dbReference type="EMBL" id="QROB01000003">
    <property type="protein sequence ID" value="RHK90249.1"/>
    <property type="molecule type" value="Genomic_DNA"/>
</dbReference>
<dbReference type="EMBL" id="JAWDHD010000014">
    <property type="protein sequence ID" value="MDU0251729.1"/>
    <property type="molecule type" value="Genomic_DNA"/>
</dbReference>
<evidence type="ECO:0000313" key="6">
    <source>
        <dbReference type="EMBL" id="KAB6575067.1"/>
    </source>
</evidence>
<dbReference type="DNASU" id="5301878"/>
<dbReference type="EMBL" id="WCZV01000005">
    <property type="protein sequence ID" value="KAB6701739.1"/>
    <property type="molecule type" value="Genomic_DNA"/>
</dbReference>
<dbReference type="Proteomes" id="UP000437380">
    <property type="component" value="Unassembled WGS sequence"/>
</dbReference>
<dbReference type="EMBL" id="JAJCQG010000043">
    <property type="protein sequence ID" value="MCB7282055.1"/>
    <property type="molecule type" value="Genomic_DNA"/>
</dbReference>
<dbReference type="Proteomes" id="UP001210999">
    <property type="component" value="Unassembled WGS sequence"/>
</dbReference>
<evidence type="ECO:0000313" key="48">
    <source>
        <dbReference type="Proteomes" id="UP000470777"/>
    </source>
</evidence>
<evidence type="ECO:0000313" key="33">
    <source>
        <dbReference type="Proteomes" id="UP000095333"/>
    </source>
</evidence>
<evidence type="ECO:0000313" key="22">
    <source>
        <dbReference type="EMBL" id="MDU0251729.1"/>
    </source>
</evidence>
<evidence type="ECO:0000313" key="14">
    <source>
        <dbReference type="EMBL" id="MDB0853334.1"/>
    </source>
</evidence>
<dbReference type="AlphaFoldDB" id="A0A174E4H0"/>
<dbReference type="EMBL" id="WCZY01000002">
    <property type="protein sequence ID" value="KAB6696485.1"/>
    <property type="molecule type" value="Genomic_DNA"/>
</dbReference>
<dbReference type="Proteomes" id="UP000433382">
    <property type="component" value="Unassembled WGS sequence"/>
</dbReference>
<reference evidence="25 50" key="9">
    <citation type="submission" date="2020-07" db="EMBL/GenBank/DDBJ databases">
        <title>Bacterial metabolism rescues the inhibition of intestinal drug absorption by food and drug additives.</title>
        <authorList>
            <person name="Zou L."/>
            <person name="Spanogiannopoulos P."/>
            <person name="Chien H.-C."/>
            <person name="Pieper L.M."/>
            <person name="Cai W."/>
            <person name="Khuri N."/>
            <person name="Pottel J."/>
            <person name="Vora B."/>
            <person name="Ni Z."/>
            <person name="Tsakalozou E."/>
            <person name="Zhang W."/>
            <person name="Shoichet B.K."/>
            <person name="Giacomini K.M."/>
            <person name="Turnbaugh P.J."/>
        </authorList>
    </citation>
    <scope>NUCLEOTIDE SEQUENCE [LARGE SCALE GENOMIC DNA]</scope>
    <source>
        <strain evidence="25 50">B33</strain>
    </source>
</reference>
<evidence type="ECO:0000313" key="41">
    <source>
        <dbReference type="Proteomes" id="UP000433382"/>
    </source>
</evidence>
<dbReference type="EMBL" id="WDAG01000001">
    <property type="protein sequence ID" value="KAB6663910.1"/>
    <property type="molecule type" value="Genomic_DNA"/>
</dbReference>
<dbReference type="EMBL" id="JAWDHD010000008">
    <property type="protein sequence ID" value="MDU0248752.1"/>
    <property type="molecule type" value="Genomic_DNA"/>
</dbReference>
<dbReference type="EMBL" id="JABDSH010000076">
    <property type="protein sequence ID" value="NMW36528.1"/>
    <property type="molecule type" value="Genomic_DNA"/>
</dbReference>
<dbReference type="EMBL" id="JAWDHD010000005">
    <property type="protein sequence ID" value="MDU0248203.1"/>
    <property type="molecule type" value="Genomic_DNA"/>
</dbReference>
<evidence type="ECO:0000313" key="21">
    <source>
        <dbReference type="EMBL" id="MDU0250886.1"/>
    </source>
</evidence>
<dbReference type="RefSeq" id="WP_008670158.1">
    <property type="nucleotide sequence ID" value="NZ_BAABZK010000001.1"/>
</dbReference>
<evidence type="ECO:0000259" key="1">
    <source>
        <dbReference type="Pfam" id="PF14297"/>
    </source>
</evidence>
<dbReference type="EMBL" id="JAWDHD010000011">
    <property type="protein sequence ID" value="MDU0249863.1"/>
    <property type="molecule type" value="Genomic_DNA"/>
</dbReference>
<dbReference type="Pfam" id="PF14297">
    <property type="entry name" value="Lin1244_N"/>
    <property type="match status" value="1"/>
</dbReference>
<dbReference type="Proteomes" id="UP001199363">
    <property type="component" value="Unassembled WGS sequence"/>
</dbReference>
<dbReference type="EMBL" id="QSTG01000002">
    <property type="protein sequence ID" value="RGM47709.1"/>
    <property type="molecule type" value="Genomic_DNA"/>
</dbReference>
<reference evidence="15" key="14">
    <citation type="submission" date="2023-10" db="EMBL/GenBank/DDBJ databases">
        <title>Genome of potential pathogenic bacteria in Crohn's disease.</title>
        <authorList>
            <person name="Rodriguez-Palacios A."/>
        </authorList>
    </citation>
    <scope>NUCLEOTIDE SEQUENCE</scope>
    <source>
        <strain evidence="15">CavFT-hAR107</strain>
    </source>
</reference>
<feature type="domain" description="Lin1244/Lin1753-like N-terminal" evidence="1">
    <location>
        <begin position="29"/>
        <end position="121"/>
    </location>
</feature>
<accession>A0A174E4H0</accession>
<evidence type="ECO:0000313" key="16">
    <source>
        <dbReference type="EMBL" id="MDU0248752.1"/>
    </source>
</evidence>
<name>A0A174E4H0_PHOVU</name>
<dbReference type="EMBL" id="JAWDHD010000013">
    <property type="protein sequence ID" value="MDU0250886.1"/>
    <property type="molecule type" value="Genomic_DNA"/>
</dbReference>
<evidence type="ECO:0000313" key="20">
    <source>
        <dbReference type="EMBL" id="MDU0250835.1"/>
    </source>
</evidence>
<dbReference type="PANTHER" id="PTHR39196:SF1">
    <property type="entry name" value="PRIMOSOME, DNAD SUBUNIT"/>
    <property type="match status" value="1"/>
</dbReference>
<evidence type="ECO:0000313" key="7">
    <source>
        <dbReference type="EMBL" id="KAB6632833.1"/>
    </source>
</evidence>
<evidence type="ECO:0000313" key="4">
    <source>
        <dbReference type="EMBL" id="KAB5427539.1"/>
    </source>
</evidence>
<dbReference type="EMBL" id="QSAI01000010">
    <property type="protein sequence ID" value="RGW48689.1"/>
    <property type="molecule type" value="Genomic_DNA"/>
</dbReference>
<sequence>MNTQSFTNGTSRRLSRAVRRQECGTHPCYELSTSQFSDMKVRRLTRQYGFSGYSIYRYLVNETLHNGSYLLLWCEETAQAVASYWNASLEDVTRIVNGCIQVGLFNGELYEKHRILTSADIQRNYMDHVRSCGLLSRYPDIPKEFELSAS</sequence>
<evidence type="ECO:0000313" key="12">
    <source>
        <dbReference type="EMBL" id="MCB7282055.1"/>
    </source>
</evidence>
<evidence type="ECO:0000313" key="23">
    <source>
        <dbReference type="EMBL" id="MSS49526.1"/>
    </source>
</evidence>
<dbReference type="Proteomes" id="UP000460950">
    <property type="component" value="Unassembled WGS sequence"/>
</dbReference>
<dbReference type="OMA" id="SDMKVRR"/>
<dbReference type="EMBL" id="JAQKEI010000027">
    <property type="protein sequence ID" value="MDB0853334.1"/>
    <property type="molecule type" value="Genomic_DNA"/>
</dbReference>
<reference evidence="23 43" key="5">
    <citation type="submission" date="2019-09" db="EMBL/GenBank/DDBJ databases">
        <title>In-depth cultivation of the pig gut microbiome towards novel bacterial diversity and tailored functional studies.</title>
        <authorList>
            <person name="Wylensek D."/>
            <person name="Hitch T.C.A."/>
            <person name="Clavel T."/>
        </authorList>
    </citation>
    <scope>NUCLEOTIDE SEQUENCE [LARGE SCALE GENOMIC DNA]</scope>
    <source>
        <strain evidence="23 43">WCA-389-WT-3C</strain>
    </source>
</reference>
<dbReference type="Proteomes" id="UP000408523">
    <property type="component" value="Unassembled WGS sequence"/>
</dbReference>
<evidence type="ECO:0000313" key="18">
    <source>
        <dbReference type="EMBL" id="MDU0249469.1"/>
    </source>
</evidence>
<dbReference type="Proteomes" id="UP000283713">
    <property type="component" value="Unassembled WGS sequence"/>
</dbReference>
<evidence type="ECO:0000313" key="51">
    <source>
        <dbReference type="Proteomes" id="UP000555193"/>
    </source>
</evidence>
<dbReference type="Proteomes" id="UP000462885">
    <property type="component" value="Unassembled WGS sequence"/>
</dbReference>
<dbReference type="EMBL" id="VULU01000029">
    <property type="protein sequence ID" value="MSS49526.1"/>
    <property type="molecule type" value="Genomic_DNA"/>
</dbReference>
<evidence type="ECO:0000313" key="47">
    <source>
        <dbReference type="Proteomes" id="UP000468344"/>
    </source>
</evidence>
<dbReference type="Proteomes" id="UP000285469">
    <property type="component" value="Unassembled WGS sequence"/>
</dbReference>
<evidence type="ECO:0000313" key="3">
    <source>
        <dbReference type="EMBL" id="KAB3562094.1"/>
    </source>
</evidence>
<evidence type="ECO:0000313" key="49">
    <source>
        <dbReference type="Proteomes" id="UP000470952"/>
    </source>
</evidence>
<proteinExistence type="predicted"/>
<organism evidence="2 33">
    <name type="scientific">Phocaeicola vulgatus</name>
    <name type="common">Bacteroides vulgatus</name>
    <dbReference type="NCBI Taxonomy" id="821"/>
    <lineage>
        <taxon>Bacteria</taxon>
        <taxon>Pseudomonadati</taxon>
        <taxon>Bacteroidota</taxon>
        <taxon>Bacteroidia</taxon>
        <taxon>Bacteroidales</taxon>
        <taxon>Bacteroidaceae</taxon>
        <taxon>Phocaeicola</taxon>
    </lineage>
</organism>
<evidence type="ECO:0000313" key="24">
    <source>
        <dbReference type="EMBL" id="NMW36528.1"/>
    </source>
</evidence>
<evidence type="ECO:0000313" key="17">
    <source>
        <dbReference type="EMBL" id="MDU0248816.1"/>
    </source>
</evidence>
<dbReference type="EMBL" id="RWHZ01000096">
    <property type="protein sequence ID" value="TSE46674.1"/>
    <property type="molecule type" value="Genomic_DNA"/>
</dbReference>
<evidence type="ECO:0000313" key="25">
    <source>
        <dbReference type="EMBL" id="NVB72459.1"/>
    </source>
</evidence>
<dbReference type="Proteomes" id="UP000285379">
    <property type="component" value="Unassembled WGS sequence"/>
</dbReference>
<dbReference type="EMBL" id="WDAL01000032">
    <property type="protein sequence ID" value="KAB6632833.1"/>
    <property type="molecule type" value="Genomic_DNA"/>
</dbReference>
<dbReference type="Proteomes" id="UP000524321">
    <property type="component" value="Unassembled WGS sequence"/>
</dbReference>